<dbReference type="RefSeq" id="WP_345723257.1">
    <property type="nucleotide sequence ID" value="NZ_BAABRU010000012.1"/>
</dbReference>
<feature type="transmembrane region" description="Helical" evidence="1">
    <location>
        <begin position="94"/>
        <end position="112"/>
    </location>
</feature>
<evidence type="ECO:0000313" key="2">
    <source>
        <dbReference type="EMBL" id="GAA5529658.1"/>
    </source>
</evidence>
<keyword evidence="1" id="KW-0812">Transmembrane</keyword>
<comment type="caution">
    <text evidence="2">The sequence shown here is derived from an EMBL/GenBank/DDBJ whole genome shotgun (WGS) entry which is preliminary data.</text>
</comment>
<dbReference type="InterPro" id="IPR019250">
    <property type="entry name" value="DUF2227_metal-bd"/>
</dbReference>
<name>A0ABP9X532_9CHLR</name>
<evidence type="ECO:0000313" key="3">
    <source>
        <dbReference type="Proteomes" id="UP001428290"/>
    </source>
</evidence>
<protein>
    <recommendedName>
        <fullName evidence="4">Metal-binding protein</fullName>
    </recommendedName>
</protein>
<feature type="transmembrane region" description="Helical" evidence="1">
    <location>
        <begin position="141"/>
        <end position="163"/>
    </location>
</feature>
<dbReference type="Pfam" id="PF09988">
    <property type="entry name" value="DUF2227"/>
    <property type="match status" value="1"/>
</dbReference>
<sequence>MPDGKTHDMLTVFTGIVGIPIIWRIVPNSDLLGAFVWAGSHIVSGMAFSPDLDLASEPYNRWGPLRFIWWPYRELVPHRAGISHSLVFGPLFRLGYFLVMVWLSFYLGMTLINSFTPVDTATISAAFIADLKALWYSDRQLIVYSLVGFVTGGAVHSIADWLIEGREPYHKSLLMPWRKRRRKRRRDDDWGW</sequence>
<dbReference type="PANTHER" id="PTHR39085:SF1">
    <property type="entry name" value="SLL0924 PROTEIN"/>
    <property type="match status" value="1"/>
</dbReference>
<dbReference type="Proteomes" id="UP001428290">
    <property type="component" value="Unassembled WGS sequence"/>
</dbReference>
<keyword evidence="1" id="KW-1133">Transmembrane helix</keyword>
<gene>
    <name evidence="2" type="ORF">Hgul01_03472</name>
</gene>
<reference evidence="2 3" key="1">
    <citation type="submission" date="2024-02" db="EMBL/GenBank/DDBJ databases">
        <title>Herpetosiphon gulosus NBRC 112829.</title>
        <authorList>
            <person name="Ichikawa N."/>
            <person name="Katano-Makiyama Y."/>
            <person name="Hidaka K."/>
        </authorList>
    </citation>
    <scope>NUCLEOTIDE SEQUENCE [LARGE SCALE GENOMIC DNA]</scope>
    <source>
        <strain evidence="2 3">NBRC 112829</strain>
    </source>
</reference>
<evidence type="ECO:0000256" key="1">
    <source>
        <dbReference type="SAM" id="Phobius"/>
    </source>
</evidence>
<organism evidence="2 3">
    <name type="scientific">Herpetosiphon gulosus</name>
    <dbReference type="NCBI Taxonomy" id="1973496"/>
    <lineage>
        <taxon>Bacteria</taxon>
        <taxon>Bacillati</taxon>
        <taxon>Chloroflexota</taxon>
        <taxon>Chloroflexia</taxon>
        <taxon>Herpetosiphonales</taxon>
        <taxon>Herpetosiphonaceae</taxon>
        <taxon>Herpetosiphon</taxon>
    </lineage>
</organism>
<accession>A0ABP9X532</accession>
<keyword evidence="1" id="KW-0472">Membrane</keyword>
<evidence type="ECO:0008006" key="4">
    <source>
        <dbReference type="Google" id="ProtNLM"/>
    </source>
</evidence>
<dbReference type="PANTHER" id="PTHR39085">
    <property type="entry name" value="SLL0924 PROTEIN"/>
    <property type="match status" value="1"/>
</dbReference>
<keyword evidence="3" id="KW-1185">Reference proteome</keyword>
<proteinExistence type="predicted"/>
<dbReference type="EMBL" id="BAABRU010000012">
    <property type="protein sequence ID" value="GAA5529658.1"/>
    <property type="molecule type" value="Genomic_DNA"/>
</dbReference>